<protein>
    <submittedName>
        <fullName evidence="6">HlyD family efflux transporter periplasmic adaptor subunit</fullName>
    </submittedName>
</protein>
<dbReference type="PANTHER" id="PTHR32347">
    <property type="entry name" value="EFFLUX SYSTEM COMPONENT YKNX-RELATED"/>
    <property type="match status" value="1"/>
</dbReference>
<evidence type="ECO:0000256" key="1">
    <source>
        <dbReference type="ARBA" id="ARBA00004196"/>
    </source>
</evidence>
<dbReference type="Gene3D" id="2.40.50.100">
    <property type="match status" value="1"/>
</dbReference>
<evidence type="ECO:0000259" key="5">
    <source>
        <dbReference type="Pfam" id="PF25990"/>
    </source>
</evidence>
<dbReference type="GO" id="GO:0030313">
    <property type="term" value="C:cell envelope"/>
    <property type="evidence" value="ECO:0007669"/>
    <property type="project" value="UniProtKB-SubCell"/>
</dbReference>
<keyword evidence="7" id="KW-1185">Reference proteome</keyword>
<dbReference type="Pfam" id="PF25990">
    <property type="entry name" value="Beta-barrel_YknX"/>
    <property type="match status" value="1"/>
</dbReference>
<organism evidence="6 7">
    <name type="scientific">Aurantiacibacter xanthus</name>
    <dbReference type="NCBI Taxonomy" id="1784712"/>
    <lineage>
        <taxon>Bacteria</taxon>
        <taxon>Pseudomonadati</taxon>
        <taxon>Pseudomonadota</taxon>
        <taxon>Alphaproteobacteria</taxon>
        <taxon>Sphingomonadales</taxon>
        <taxon>Erythrobacteraceae</taxon>
        <taxon>Aurantiacibacter</taxon>
    </lineage>
</organism>
<evidence type="ECO:0000256" key="2">
    <source>
        <dbReference type="ARBA" id="ARBA00023054"/>
    </source>
</evidence>
<dbReference type="EMBL" id="QXFM01000019">
    <property type="protein sequence ID" value="RIV91821.1"/>
    <property type="molecule type" value="Genomic_DNA"/>
</dbReference>
<dbReference type="InterPro" id="IPR050465">
    <property type="entry name" value="UPF0194_transport"/>
</dbReference>
<sequence>AVSRSVWDQTRAELRRAEAQLAEASQASSLASAGARREDIAAAEAQVKAARAQRASIDLDLGDTKLAAPVGGTVVTRAIEPGSLVQPGMTAFTIAIDRPLRVRAYVAEPDLSRIAPGMKVVVRADGNPKEYQGTIGYISPRAEFTPKSVETEDLRTDLVYQLRIVVSDPDNGLRQGQPVTVSVPQARTAAED</sequence>
<comment type="subcellular location">
    <subcellularLocation>
        <location evidence="1">Cell envelope</location>
    </subcellularLocation>
</comment>
<feature type="non-terminal residue" evidence="6">
    <location>
        <position position="1"/>
    </location>
</feature>
<evidence type="ECO:0000256" key="3">
    <source>
        <dbReference type="SAM" id="Coils"/>
    </source>
</evidence>
<dbReference type="PANTHER" id="PTHR32347:SF29">
    <property type="entry name" value="UPF0194 MEMBRANE PROTEIN YBHG"/>
    <property type="match status" value="1"/>
</dbReference>
<feature type="region of interest" description="Disordered" evidence="4">
    <location>
        <begin position="172"/>
        <end position="192"/>
    </location>
</feature>
<dbReference type="Proteomes" id="UP000265366">
    <property type="component" value="Unassembled WGS sequence"/>
</dbReference>
<dbReference type="Gene3D" id="2.40.30.170">
    <property type="match status" value="1"/>
</dbReference>
<proteinExistence type="predicted"/>
<dbReference type="InterPro" id="IPR058636">
    <property type="entry name" value="Beta-barrel_YknX"/>
</dbReference>
<keyword evidence="2 3" id="KW-0175">Coiled coil</keyword>
<reference evidence="6 7" key="1">
    <citation type="submission" date="2018-08" db="EMBL/GenBank/DDBJ databases">
        <title>Erythrobacter zhengii sp.nov., a bacterium isolated from deep-sea sediment.</title>
        <authorList>
            <person name="Fang C."/>
            <person name="Wu Y.-H."/>
            <person name="Sun C."/>
            <person name="Wang H."/>
            <person name="Cheng H."/>
            <person name="Meng F.-X."/>
            <person name="Wang C.-S."/>
            <person name="Xu X.-W."/>
        </authorList>
    </citation>
    <scope>NUCLEOTIDE SEQUENCE [LARGE SCALE GENOMIC DNA]</scope>
    <source>
        <strain evidence="6 7">CCTCC AB 2015396</strain>
    </source>
</reference>
<feature type="coiled-coil region" evidence="3">
    <location>
        <begin position="7"/>
        <end position="60"/>
    </location>
</feature>
<dbReference type="SUPFAM" id="SSF111369">
    <property type="entry name" value="HlyD-like secretion proteins"/>
    <property type="match status" value="1"/>
</dbReference>
<dbReference type="RefSeq" id="WP_119591591.1">
    <property type="nucleotide sequence ID" value="NZ_QXFM01000019.1"/>
</dbReference>
<dbReference type="OrthoDB" id="9813967at2"/>
<evidence type="ECO:0000313" key="7">
    <source>
        <dbReference type="Proteomes" id="UP000265366"/>
    </source>
</evidence>
<comment type="caution">
    <text evidence="6">The sequence shown here is derived from an EMBL/GenBank/DDBJ whole genome shotgun (WGS) entry which is preliminary data.</text>
</comment>
<name>A0A3A1PFW4_9SPHN</name>
<accession>A0A3A1PFW4</accession>
<gene>
    <name evidence="6" type="ORF">D2V17_02635</name>
</gene>
<feature type="domain" description="YknX-like beta-barrel" evidence="5">
    <location>
        <begin position="101"/>
        <end position="183"/>
    </location>
</feature>
<evidence type="ECO:0000313" key="6">
    <source>
        <dbReference type="EMBL" id="RIV91821.1"/>
    </source>
</evidence>
<evidence type="ECO:0000256" key="4">
    <source>
        <dbReference type="SAM" id="MobiDB-lite"/>
    </source>
</evidence>
<dbReference type="AlphaFoldDB" id="A0A3A1PFW4"/>